<reference evidence="2" key="1">
    <citation type="submission" date="2020-02" db="EMBL/GenBank/DDBJ databases">
        <authorList>
            <person name="Meier V. D."/>
        </authorList>
    </citation>
    <scope>NUCLEOTIDE SEQUENCE</scope>
    <source>
        <strain evidence="2">AVDCRST_MAG54</strain>
    </source>
</reference>
<protein>
    <submittedName>
        <fullName evidence="2">Glycosyl transferase, family 2</fullName>
    </submittedName>
</protein>
<feature type="region of interest" description="Disordered" evidence="1">
    <location>
        <begin position="21"/>
        <end position="260"/>
    </location>
</feature>
<feature type="compositionally biased region" description="Basic and acidic residues" evidence="1">
    <location>
        <begin position="241"/>
        <end position="253"/>
    </location>
</feature>
<feature type="compositionally biased region" description="Basic and acidic residues" evidence="1">
    <location>
        <begin position="290"/>
        <end position="305"/>
    </location>
</feature>
<dbReference type="GO" id="GO:0016740">
    <property type="term" value="F:transferase activity"/>
    <property type="evidence" value="ECO:0007669"/>
    <property type="project" value="UniProtKB-KW"/>
</dbReference>
<feature type="compositionally biased region" description="Low complexity" evidence="1">
    <location>
        <begin position="72"/>
        <end position="82"/>
    </location>
</feature>
<keyword evidence="2" id="KW-0808">Transferase</keyword>
<feature type="compositionally biased region" description="Basic residues" evidence="1">
    <location>
        <begin position="401"/>
        <end position="411"/>
    </location>
</feature>
<dbReference type="AlphaFoldDB" id="A0A6J4IY64"/>
<feature type="compositionally biased region" description="Basic residues" evidence="1">
    <location>
        <begin position="314"/>
        <end position="329"/>
    </location>
</feature>
<gene>
    <name evidence="2" type="ORF">AVDCRST_MAG54-2626</name>
</gene>
<sequence>VLVRRPRALAGGPDRTARCAALAARAHPPASRDHPAPRRGPALPGLAHPDLHGAAADRADPGAQRGGGAPRGAGLAALAGPGADPGGRRRRQLHRRHGVCRPEPRGRRPDHRGQPREEGRGAQPGPGRAAAPARGRRAGRRDGRRLDDRPELLHRRRGPPHRPRRSRRRRGRVLRRARRGARGRPAAQRVRPLRPRGRPQEGSRGGAVRHGQRVPRPYPARGRRGPGDHGAGPARAGLRHPRADRGQRDHPRGQDPGLGSALPAAVRRAHRDHAHLVGALAAARALAARRDREPAPLRRQPDHAALHRQAGGHVPRHRRRRAVPRRHRDLRCDGVARASPGGLVPGARPVRHRARVDSAAAGADGDGPRRPDRHRVRLRPVPAGRLPARGGGLAVPPQHHLAPRQRHPREL</sequence>
<name>A0A6J4IY64_9PSEU</name>
<feature type="non-terminal residue" evidence="2">
    <location>
        <position position="411"/>
    </location>
</feature>
<feature type="compositionally biased region" description="Low complexity" evidence="1">
    <location>
        <begin position="121"/>
        <end position="133"/>
    </location>
</feature>
<accession>A0A6J4IY64</accession>
<dbReference type="EMBL" id="CADCTH010000335">
    <property type="protein sequence ID" value="CAA9264041.1"/>
    <property type="molecule type" value="Genomic_DNA"/>
</dbReference>
<organism evidence="2">
    <name type="scientific">uncultured Actinomycetospora sp</name>
    <dbReference type="NCBI Taxonomy" id="1135996"/>
    <lineage>
        <taxon>Bacteria</taxon>
        <taxon>Bacillati</taxon>
        <taxon>Actinomycetota</taxon>
        <taxon>Actinomycetes</taxon>
        <taxon>Pseudonocardiales</taxon>
        <taxon>Pseudonocardiaceae</taxon>
        <taxon>Actinomycetospora</taxon>
        <taxon>environmental samples</taxon>
    </lineage>
</organism>
<evidence type="ECO:0000256" key="1">
    <source>
        <dbReference type="SAM" id="MobiDB-lite"/>
    </source>
</evidence>
<feature type="compositionally biased region" description="Basic residues" evidence="1">
    <location>
        <begin position="88"/>
        <end position="99"/>
    </location>
</feature>
<feature type="compositionally biased region" description="Basic and acidic residues" evidence="1">
    <location>
        <begin position="49"/>
        <end position="60"/>
    </location>
</feature>
<feature type="compositionally biased region" description="Basic and acidic residues" evidence="1">
    <location>
        <begin position="140"/>
        <end position="153"/>
    </location>
</feature>
<feature type="region of interest" description="Disordered" evidence="1">
    <location>
        <begin position="290"/>
        <end position="411"/>
    </location>
</feature>
<feature type="non-terminal residue" evidence="2">
    <location>
        <position position="1"/>
    </location>
</feature>
<evidence type="ECO:0000313" key="2">
    <source>
        <dbReference type="EMBL" id="CAA9264041.1"/>
    </source>
</evidence>
<feature type="compositionally biased region" description="Low complexity" evidence="1">
    <location>
        <begin position="379"/>
        <end position="388"/>
    </location>
</feature>
<proteinExistence type="predicted"/>
<feature type="compositionally biased region" description="Basic residues" evidence="1">
    <location>
        <begin position="154"/>
        <end position="182"/>
    </location>
</feature>
<feature type="compositionally biased region" description="Basic and acidic residues" evidence="1">
    <location>
        <begin position="100"/>
        <end position="120"/>
    </location>
</feature>